<reference evidence="2 3" key="1">
    <citation type="journal article" date="2024" name="Commun. Biol.">
        <title>Comparative genomic analysis of thermophilic fungi reveals convergent evolutionary adaptations and gene losses.</title>
        <authorList>
            <person name="Steindorff A.S."/>
            <person name="Aguilar-Pontes M.V."/>
            <person name="Robinson A.J."/>
            <person name="Andreopoulos B."/>
            <person name="LaButti K."/>
            <person name="Kuo A."/>
            <person name="Mondo S."/>
            <person name="Riley R."/>
            <person name="Otillar R."/>
            <person name="Haridas S."/>
            <person name="Lipzen A."/>
            <person name="Grimwood J."/>
            <person name="Schmutz J."/>
            <person name="Clum A."/>
            <person name="Reid I.D."/>
            <person name="Moisan M.C."/>
            <person name="Butler G."/>
            <person name="Nguyen T.T.M."/>
            <person name="Dewar K."/>
            <person name="Conant G."/>
            <person name="Drula E."/>
            <person name="Henrissat B."/>
            <person name="Hansel C."/>
            <person name="Singer S."/>
            <person name="Hutchinson M.I."/>
            <person name="de Vries R.P."/>
            <person name="Natvig D.O."/>
            <person name="Powell A.J."/>
            <person name="Tsang A."/>
            <person name="Grigoriev I.V."/>
        </authorList>
    </citation>
    <scope>NUCLEOTIDE SEQUENCE [LARGE SCALE GENOMIC DNA]</scope>
    <source>
        <strain evidence="2 3">ATCC 24622</strain>
    </source>
</reference>
<feature type="region of interest" description="Disordered" evidence="1">
    <location>
        <begin position="1"/>
        <end position="66"/>
    </location>
</feature>
<name>A0ABR3VQV1_9PEZI</name>
<proteinExistence type="predicted"/>
<protein>
    <submittedName>
        <fullName evidence="2">Uncharacterized protein</fullName>
    </submittedName>
</protein>
<feature type="compositionally biased region" description="Basic and acidic residues" evidence="1">
    <location>
        <begin position="44"/>
        <end position="54"/>
    </location>
</feature>
<organism evidence="2 3">
    <name type="scientific">Phialemonium thermophilum</name>
    <dbReference type="NCBI Taxonomy" id="223376"/>
    <lineage>
        <taxon>Eukaryota</taxon>
        <taxon>Fungi</taxon>
        <taxon>Dikarya</taxon>
        <taxon>Ascomycota</taxon>
        <taxon>Pezizomycotina</taxon>
        <taxon>Sordariomycetes</taxon>
        <taxon>Sordariomycetidae</taxon>
        <taxon>Cephalothecales</taxon>
        <taxon>Cephalothecaceae</taxon>
        <taxon>Phialemonium</taxon>
    </lineage>
</organism>
<evidence type="ECO:0000313" key="2">
    <source>
        <dbReference type="EMBL" id="KAL1843949.1"/>
    </source>
</evidence>
<dbReference type="EMBL" id="JAZHXJ010001774">
    <property type="protein sequence ID" value="KAL1843949.1"/>
    <property type="molecule type" value="Genomic_DNA"/>
</dbReference>
<sequence length="201" mass="22221">MSHGGSPTSLGGCPAADARARPYGEGSGLSEPRLLRTSGRPRTRGQERTMRDRAAASIERRHRPGHSTIGIEWSRAASQFGCGLGPLSFGIARLDSEADATRPSRHYISPHRTLDAAFLGLPPNPSLVDSGPEPPNLGSPSTRGHHNWTERLQRQICRAMARHEWKRVATCVFFFFSSTYSLSRRARPSLIAYDSYHVRLF</sequence>
<accession>A0ABR3VQV1</accession>
<evidence type="ECO:0000313" key="3">
    <source>
        <dbReference type="Proteomes" id="UP001586593"/>
    </source>
</evidence>
<gene>
    <name evidence="2" type="ORF">VTK73DRAFT_2685</name>
</gene>
<dbReference type="Proteomes" id="UP001586593">
    <property type="component" value="Unassembled WGS sequence"/>
</dbReference>
<keyword evidence="3" id="KW-1185">Reference proteome</keyword>
<evidence type="ECO:0000256" key="1">
    <source>
        <dbReference type="SAM" id="MobiDB-lite"/>
    </source>
</evidence>
<comment type="caution">
    <text evidence="2">The sequence shown here is derived from an EMBL/GenBank/DDBJ whole genome shotgun (WGS) entry which is preliminary data.</text>
</comment>